<evidence type="ECO:0000313" key="2">
    <source>
        <dbReference type="Proteomes" id="UP000054537"/>
    </source>
</evidence>
<reference evidence="1 2" key="1">
    <citation type="submission" date="2014-10" db="EMBL/GenBank/DDBJ databases">
        <title>Draft genome sequence of Actinoplanes utahensis NRRL 12052.</title>
        <authorList>
            <person name="Velasco-Bucheli B."/>
            <person name="del Cerro C."/>
            <person name="Hormigo D."/>
            <person name="Garcia J.L."/>
            <person name="Acebal C."/>
            <person name="Arroyo M."/>
            <person name="de la Mata I."/>
        </authorList>
    </citation>
    <scope>NUCLEOTIDE SEQUENCE [LARGE SCALE GENOMIC DNA]</scope>
    <source>
        <strain evidence="1 2">NRRL 12052</strain>
    </source>
</reference>
<organism evidence="1 2">
    <name type="scientific">Actinoplanes utahensis</name>
    <dbReference type="NCBI Taxonomy" id="1869"/>
    <lineage>
        <taxon>Bacteria</taxon>
        <taxon>Bacillati</taxon>
        <taxon>Actinomycetota</taxon>
        <taxon>Actinomycetes</taxon>
        <taxon>Micromonosporales</taxon>
        <taxon>Micromonosporaceae</taxon>
        <taxon>Actinoplanes</taxon>
    </lineage>
</organism>
<gene>
    <name evidence="1" type="ORF">MB27_05630</name>
</gene>
<dbReference type="AlphaFoldDB" id="A0A0A6XE21"/>
<name>A0A0A6XE21_ACTUT</name>
<accession>A0A0A6XE21</accession>
<comment type="caution">
    <text evidence="1">The sequence shown here is derived from an EMBL/GenBank/DDBJ whole genome shotgun (WGS) entry which is preliminary data.</text>
</comment>
<sequence length="84" mass="9126">MEEFPPRQTGAGGVTVHRRQRSLTVPFGMGCEVLDTAVLGQVRVHHDSGVTVVERYSEDGPSLLVHQRLDCGVDICAGLSEPLR</sequence>
<evidence type="ECO:0000313" key="1">
    <source>
        <dbReference type="EMBL" id="KHD78317.1"/>
    </source>
</evidence>
<dbReference type="EMBL" id="JRTT01000005">
    <property type="protein sequence ID" value="KHD78317.1"/>
    <property type="molecule type" value="Genomic_DNA"/>
</dbReference>
<proteinExistence type="predicted"/>
<dbReference type="Proteomes" id="UP000054537">
    <property type="component" value="Unassembled WGS sequence"/>
</dbReference>
<protein>
    <submittedName>
        <fullName evidence="1">Uncharacterized protein</fullName>
    </submittedName>
</protein>
<keyword evidence="2" id="KW-1185">Reference proteome</keyword>